<evidence type="ECO:0000259" key="6">
    <source>
        <dbReference type="Pfam" id="PF00590"/>
    </source>
</evidence>
<dbReference type="PANTHER" id="PTHR43182:SF1">
    <property type="entry name" value="COBALT-PRECORRIN-7 C(5)-METHYLTRANSFERASE"/>
    <property type="match status" value="1"/>
</dbReference>
<keyword evidence="4 7" id="KW-0808">Transferase</keyword>
<dbReference type="OrthoDB" id="9780707at2"/>
<evidence type="ECO:0000313" key="8">
    <source>
        <dbReference type="Proteomes" id="UP000006055"/>
    </source>
</evidence>
<evidence type="ECO:0000256" key="5">
    <source>
        <dbReference type="ARBA" id="ARBA00022691"/>
    </source>
</evidence>
<dbReference type="STRING" id="706587.Desti_5601"/>
<proteinExistence type="predicted"/>
<evidence type="ECO:0000256" key="3">
    <source>
        <dbReference type="ARBA" id="ARBA00022603"/>
    </source>
</evidence>
<keyword evidence="5" id="KW-0949">S-adenosyl-L-methionine</keyword>
<dbReference type="UniPathway" id="UPA00148"/>
<dbReference type="Gene3D" id="3.40.1010.10">
    <property type="entry name" value="Cobalt-precorrin-4 Transmethylase, Domain 1"/>
    <property type="match status" value="1"/>
</dbReference>
<keyword evidence="8" id="KW-1185">Reference proteome</keyword>
<evidence type="ECO:0000256" key="1">
    <source>
        <dbReference type="ARBA" id="ARBA00004953"/>
    </source>
</evidence>
<dbReference type="EC" id="2.1.1.132" evidence="7"/>
<sequence>MEKELNHRITVVGCGPGSPDYITPAAHKAVAASDVLIGASRLLDVFTESTAERIAVTANIGEVLERIRSIPVEKRVAVLVTGDPGIFSLSKKIVANFGREACRIIPGVSSVQAAFAAIGLDWADAAIISAHKEDPEDSPSVDSWDKIAILGGRDNSLKWIASHLPEDTVNQRRIFLCENLTLHDECIREIDPEELASLRTSSRTVVIVVKKDLLS</sequence>
<evidence type="ECO:0000256" key="4">
    <source>
        <dbReference type="ARBA" id="ARBA00022679"/>
    </source>
</evidence>
<dbReference type="KEGG" id="dti:Desti_5601"/>
<dbReference type="EMBL" id="CP003360">
    <property type="protein sequence ID" value="AFM28181.1"/>
    <property type="molecule type" value="Genomic_DNA"/>
</dbReference>
<dbReference type="HOGENOM" id="CLU_089162_2_0_7"/>
<organism evidence="7 8">
    <name type="scientific">Desulfomonile tiedjei (strain ATCC 49306 / DSM 6799 / DCB-1)</name>
    <dbReference type="NCBI Taxonomy" id="706587"/>
    <lineage>
        <taxon>Bacteria</taxon>
        <taxon>Pseudomonadati</taxon>
        <taxon>Thermodesulfobacteriota</taxon>
        <taxon>Desulfomonilia</taxon>
        <taxon>Desulfomonilales</taxon>
        <taxon>Desulfomonilaceae</taxon>
        <taxon>Desulfomonile</taxon>
    </lineage>
</organism>
<reference evidence="8" key="1">
    <citation type="submission" date="2012-06" db="EMBL/GenBank/DDBJ databases">
        <title>Complete sequence of chromosome of Desulfomonile tiedjei DSM 6799.</title>
        <authorList>
            <person name="Lucas S."/>
            <person name="Copeland A."/>
            <person name="Lapidus A."/>
            <person name="Glavina del Rio T."/>
            <person name="Dalin E."/>
            <person name="Tice H."/>
            <person name="Bruce D."/>
            <person name="Goodwin L."/>
            <person name="Pitluck S."/>
            <person name="Peters L."/>
            <person name="Ovchinnikova G."/>
            <person name="Zeytun A."/>
            <person name="Lu M."/>
            <person name="Kyrpides N."/>
            <person name="Mavromatis K."/>
            <person name="Ivanova N."/>
            <person name="Brettin T."/>
            <person name="Detter J.C."/>
            <person name="Han C."/>
            <person name="Larimer F."/>
            <person name="Land M."/>
            <person name="Hauser L."/>
            <person name="Markowitz V."/>
            <person name="Cheng J.-F."/>
            <person name="Hugenholtz P."/>
            <person name="Woyke T."/>
            <person name="Wu D."/>
            <person name="Spring S."/>
            <person name="Schroeder M."/>
            <person name="Brambilla E."/>
            <person name="Klenk H.-P."/>
            <person name="Eisen J.A."/>
        </authorList>
    </citation>
    <scope>NUCLEOTIDE SEQUENCE [LARGE SCALE GENOMIC DNA]</scope>
    <source>
        <strain evidence="8">ATCC 49306 / DSM 6799 / DCB-1</strain>
    </source>
</reference>
<name>I4CF40_DESTA</name>
<evidence type="ECO:0000313" key="7">
    <source>
        <dbReference type="EMBL" id="AFM28181.1"/>
    </source>
</evidence>
<dbReference type="RefSeq" id="WP_014813258.1">
    <property type="nucleotide sequence ID" value="NC_018025.1"/>
</dbReference>
<dbReference type="GO" id="GO:0009236">
    <property type="term" value="P:cobalamin biosynthetic process"/>
    <property type="evidence" value="ECO:0007669"/>
    <property type="project" value="UniProtKB-UniPathway"/>
</dbReference>
<dbReference type="PANTHER" id="PTHR43182">
    <property type="entry name" value="COBALT-PRECORRIN-6B C(15)-METHYLTRANSFERASE (DECARBOXYLATING)"/>
    <property type="match status" value="1"/>
</dbReference>
<dbReference type="eggNOG" id="COG2241">
    <property type="taxonomic scope" value="Bacteria"/>
</dbReference>
<dbReference type="InterPro" id="IPR035996">
    <property type="entry name" value="4pyrrol_Methylase_sf"/>
</dbReference>
<dbReference type="Gene3D" id="3.30.950.10">
    <property type="entry name" value="Methyltransferase, Cobalt-precorrin-4 Transmethylase, Domain 2"/>
    <property type="match status" value="1"/>
</dbReference>
<dbReference type="Proteomes" id="UP000006055">
    <property type="component" value="Chromosome"/>
</dbReference>
<comment type="pathway">
    <text evidence="1">Cofactor biosynthesis; adenosylcobalamin biosynthesis.</text>
</comment>
<dbReference type="GO" id="GO:0046025">
    <property type="term" value="F:precorrin-6Y C5,15-methyltransferase (decarboxylating) activity"/>
    <property type="evidence" value="ECO:0007669"/>
    <property type="project" value="UniProtKB-EC"/>
</dbReference>
<dbReference type="InterPro" id="IPR014777">
    <property type="entry name" value="4pyrrole_Mease_sub1"/>
</dbReference>
<dbReference type="SUPFAM" id="SSF53790">
    <property type="entry name" value="Tetrapyrrole methylase"/>
    <property type="match status" value="1"/>
</dbReference>
<evidence type="ECO:0000256" key="2">
    <source>
        <dbReference type="ARBA" id="ARBA00022573"/>
    </source>
</evidence>
<dbReference type="GO" id="GO:0032259">
    <property type="term" value="P:methylation"/>
    <property type="evidence" value="ECO:0007669"/>
    <property type="project" value="UniProtKB-KW"/>
</dbReference>
<keyword evidence="3 7" id="KW-0489">Methyltransferase</keyword>
<dbReference type="NCBIfam" id="TIGR02467">
    <property type="entry name" value="CbiE"/>
    <property type="match status" value="1"/>
</dbReference>
<feature type="domain" description="Tetrapyrrole methylase" evidence="6">
    <location>
        <begin position="8"/>
        <end position="189"/>
    </location>
</feature>
<dbReference type="AlphaFoldDB" id="I4CF40"/>
<dbReference type="CDD" id="cd11644">
    <property type="entry name" value="Precorrin-6Y-MT"/>
    <property type="match status" value="1"/>
</dbReference>
<dbReference type="InterPro" id="IPR000878">
    <property type="entry name" value="4pyrrol_Mease"/>
</dbReference>
<gene>
    <name evidence="7" type="ordered locus">Desti_5601</name>
</gene>
<dbReference type="InterPro" id="IPR012818">
    <property type="entry name" value="CbiE"/>
</dbReference>
<dbReference type="InterPro" id="IPR014776">
    <property type="entry name" value="4pyrrole_Mease_sub2"/>
</dbReference>
<dbReference type="GO" id="GO:0008276">
    <property type="term" value="F:protein methyltransferase activity"/>
    <property type="evidence" value="ECO:0007669"/>
    <property type="project" value="InterPro"/>
</dbReference>
<protein>
    <submittedName>
        <fullName evidence="7">Precorrin-6y C5,15-methyltransferase (Decarboxylating), CbiE subunit</fullName>
        <ecNumber evidence="7">2.1.1.132</ecNumber>
    </submittedName>
</protein>
<dbReference type="InterPro" id="IPR050714">
    <property type="entry name" value="Cobalamin_biosynth_MTase"/>
</dbReference>
<keyword evidence="2" id="KW-0169">Cobalamin biosynthesis</keyword>
<accession>I4CF40</accession>
<dbReference type="Pfam" id="PF00590">
    <property type="entry name" value="TP_methylase"/>
    <property type="match status" value="1"/>
</dbReference>